<reference evidence="2 3" key="1">
    <citation type="submission" date="2015-04" db="EMBL/GenBank/DDBJ databases">
        <authorList>
            <person name="Heijne W.H."/>
            <person name="Fedorova N.D."/>
            <person name="Nierman W.C."/>
            <person name="Vollebregt A.W."/>
            <person name="Zhao Z."/>
            <person name="Wu L."/>
            <person name="Kumar M."/>
            <person name="Stam H."/>
            <person name="van den Berg M.A."/>
            <person name="Pel H.J."/>
        </authorList>
    </citation>
    <scope>NUCLEOTIDE SEQUENCE [LARGE SCALE GENOMIC DNA]</scope>
    <source>
        <strain evidence="2 3">CBS 393.64</strain>
    </source>
</reference>
<feature type="compositionally biased region" description="Polar residues" evidence="1">
    <location>
        <begin position="172"/>
        <end position="183"/>
    </location>
</feature>
<dbReference type="EMBL" id="LASV01000025">
    <property type="protein sequence ID" value="KKA25309.1"/>
    <property type="molecule type" value="Genomic_DNA"/>
</dbReference>
<sequence length="325" mass="35846">MGAPPDVETGNHPGRLRTIRRNRNRRLACFQKKYLVCHDIPAKPTSAAVVVATIQAWRSGFKLLHIRATVSFPAGPIVQPPNPVMRSFHSDARSMLQDVQLIINYSHAVKTRGARGGSSLPLHAAKTSFSNVDDPCAWPTSNMLVYSYSDTIGKELVELASIHASSDSMLHSHVRTSNGNASTKGHMANDDGAPDALCKDPRPPRTHAAGQLIRSLLPQFIRQLQQHVVGRLETPFVLALFGEPNTLSEDQRLDAREKLFIRSGPFGGPEKICDALLDKQLELRRVAFTISQTQATDGVDFPHGRGKRFPVKTRVDEDGLHFLCE</sequence>
<evidence type="ECO:0000256" key="1">
    <source>
        <dbReference type="SAM" id="MobiDB-lite"/>
    </source>
</evidence>
<evidence type="ECO:0000313" key="3">
    <source>
        <dbReference type="Proteomes" id="UP000053958"/>
    </source>
</evidence>
<dbReference type="GeneID" id="25312680"/>
<proteinExistence type="predicted"/>
<organism evidence="2 3">
    <name type="scientific">Rasamsonia emersonii (strain ATCC 16479 / CBS 393.64 / IMI 116815)</name>
    <dbReference type="NCBI Taxonomy" id="1408163"/>
    <lineage>
        <taxon>Eukaryota</taxon>
        <taxon>Fungi</taxon>
        <taxon>Dikarya</taxon>
        <taxon>Ascomycota</taxon>
        <taxon>Pezizomycotina</taxon>
        <taxon>Eurotiomycetes</taxon>
        <taxon>Eurotiomycetidae</taxon>
        <taxon>Eurotiales</taxon>
        <taxon>Trichocomaceae</taxon>
        <taxon>Rasamsonia</taxon>
    </lineage>
</organism>
<keyword evidence="3" id="KW-1185">Reference proteome</keyword>
<dbReference type="RefSeq" id="XP_013331921.1">
    <property type="nucleotide sequence ID" value="XM_013476467.1"/>
</dbReference>
<evidence type="ECO:0000313" key="2">
    <source>
        <dbReference type="EMBL" id="KKA25309.1"/>
    </source>
</evidence>
<dbReference type="AlphaFoldDB" id="A0A0F4Z454"/>
<dbReference type="Proteomes" id="UP000053958">
    <property type="component" value="Unassembled WGS sequence"/>
</dbReference>
<name>A0A0F4Z454_RASE3</name>
<gene>
    <name evidence="2" type="ORF">T310_0626</name>
</gene>
<comment type="caution">
    <text evidence="2">The sequence shown here is derived from an EMBL/GenBank/DDBJ whole genome shotgun (WGS) entry which is preliminary data.</text>
</comment>
<accession>A0A0F4Z454</accession>
<protein>
    <submittedName>
        <fullName evidence="2">Uncharacterized protein</fullName>
    </submittedName>
</protein>
<feature type="region of interest" description="Disordered" evidence="1">
    <location>
        <begin position="172"/>
        <end position="205"/>
    </location>
</feature>